<comment type="caution">
    <text evidence="1">The sequence shown here is derived from an EMBL/GenBank/DDBJ whole genome shotgun (WGS) entry which is preliminary data.</text>
</comment>
<sequence length="238" mass="27412">MTSSSSRIGLERTSPEFRHITGDEWEDASAPQKIQWTLEPQGDAGKWGWVVYRTSYKPELDVAWETLKQLILKQSREDVADSEAPEVIDKMEWIFVEDAATLEGASREELRRRFQTSFARAEMARFSLKEEDVHTCGVGSRYQYFLQADEEALLSLLHHPVPKGRVGGHVNIVKGWEFVVPPEFRRANDYACDEGDEACDPDWMKIMVGVVGPETYEELDSPENWYLYYMEPPDVCDH</sequence>
<accession>A0ABR1WCJ3</accession>
<protein>
    <submittedName>
        <fullName evidence="1">Uncharacterized protein</fullName>
    </submittedName>
</protein>
<keyword evidence="2" id="KW-1185">Reference proteome</keyword>
<proteinExistence type="predicted"/>
<reference evidence="1 2" key="1">
    <citation type="submission" date="2023-01" db="EMBL/GenBank/DDBJ databases">
        <title>Analysis of 21 Apiospora genomes using comparative genomics revels a genus with tremendous synthesis potential of carbohydrate active enzymes and secondary metabolites.</title>
        <authorList>
            <person name="Sorensen T."/>
        </authorList>
    </citation>
    <scope>NUCLEOTIDE SEQUENCE [LARGE SCALE GENOMIC DNA]</scope>
    <source>
        <strain evidence="1 2">CBS 83171</strain>
    </source>
</reference>
<evidence type="ECO:0000313" key="2">
    <source>
        <dbReference type="Proteomes" id="UP001446871"/>
    </source>
</evidence>
<dbReference type="Proteomes" id="UP001446871">
    <property type="component" value="Unassembled WGS sequence"/>
</dbReference>
<name>A0ABR1WCJ3_9PEZI</name>
<organism evidence="1 2">
    <name type="scientific">Apiospora saccharicola</name>
    <dbReference type="NCBI Taxonomy" id="335842"/>
    <lineage>
        <taxon>Eukaryota</taxon>
        <taxon>Fungi</taxon>
        <taxon>Dikarya</taxon>
        <taxon>Ascomycota</taxon>
        <taxon>Pezizomycotina</taxon>
        <taxon>Sordariomycetes</taxon>
        <taxon>Xylariomycetidae</taxon>
        <taxon>Amphisphaeriales</taxon>
        <taxon>Apiosporaceae</taxon>
        <taxon>Apiospora</taxon>
    </lineage>
</organism>
<dbReference type="EMBL" id="JAQQWM010000001">
    <property type="protein sequence ID" value="KAK8081221.1"/>
    <property type="molecule type" value="Genomic_DNA"/>
</dbReference>
<gene>
    <name evidence="1" type="ORF">PG996_000002</name>
</gene>
<evidence type="ECO:0000313" key="1">
    <source>
        <dbReference type="EMBL" id="KAK8081221.1"/>
    </source>
</evidence>